<dbReference type="FunCoup" id="S8F718">
    <property type="interactions" value="275"/>
</dbReference>
<dbReference type="GO" id="GO:0006285">
    <property type="term" value="P:base-excision repair, AP site formation"/>
    <property type="evidence" value="ECO:0007669"/>
    <property type="project" value="UniProtKB-ARBA"/>
</dbReference>
<evidence type="ECO:0000256" key="12">
    <source>
        <dbReference type="ARBA" id="ARBA00023204"/>
    </source>
</evidence>
<feature type="domain" description="HhH-GPD" evidence="15">
    <location>
        <begin position="79"/>
        <end position="232"/>
    </location>
</feature>
<evidence type="ECO:0000256" key="2">
    <source>
        <dbReference type="ARBA" id="ARBA00001966"/>
    </source>
</evidence>
<dbReference type="PROSITE" id="PS01155">
    <property type="entry name" value="ENDONUCLEASE_III_2"/>
    <property type="match status" value="1"/>
</dbReference>
<protein>
    <recommendedName>
        <fullName evidence="5">Adenine DNA glycosylase</fullName>
        <ecNumber evidence="4">3.2.2.31</ecNumber>
    </recommendedName>
</protein>
<dbReference type="AlphaFoldDB" id="S8F718"/>
<dbReference type="GO" id="GO:0000701">
    <property type="term" value="F:purine-specific mismatch base pair DNA N-glycosylase activity"/>
    <property type="evidence" value="ECO:0007669"/>
    <property type="project" value="UniProtKB-EC"/>
</dbReference>
<dbReference type="GO" id="GO:0046872">
    <property type="term" value="F:metal ion binding"/>
    <property type="evidence" value="ECO:0007669"/>
    <property type="project" value="UniProtKB-KW"/>
</dbReference>
<comment type="cofactor">
    <cofactor evidence="2">
        <name>[4Fe-4S] cluster</name>
        <dbReference type="ChEBI" id="CHEBI:49883"/>
    </cofactor>
</comment>
<evidence type="ECO:0000256" key="4">
    <source>
        <dbReference type="ARBA" id="ARBA00012045"/>
    </source>
</evidence>
<dbReference type="InterPro" id="IPR004036">
    <property type="entry name" value="Endonuclease-III-like_CS2"/>
</dbReference>
<feature type="region of interest" description="Disordered" evidence="14">
    <location>
        <begin position="1"/>
        <end position="22"/>
    </location>
</feature>
<dbReference type="GO" id="GO:0032357">
    <property type="term" value="F:oxidized purine DNA binding"/>
    <property type="evidence" value="ECO:0007669"/>
    <property type="project" value="TreeGrafter"/>
</dbReference>
<dbReference type="HOGENOM" id="CLU_012862_0_0_1"/>
<dbReference type="InterPro" id="IPR015797">
    <property type="entry name" value="NUDIX_hydrolase-like_dom_sf"/>
</dbReference>
<dbReference type="InterPro" id="IPR011257">
    <property type="entry name" value="DNA_glycosylase"/>
</dbReference>
<proteinExistence type="inferred from homology"/>
<dbReference type="GO" id="GO:0035485">
    <property type="term" value="F:adenine/guanine mispair binding"/>
    <property type="evidence" value="ECO:0007669"/>
    <property type="project" value="TreeGrafter"/>
</dbReference>
<name>S8F718_FOMSC</name>
<evidence type="ECO:0000313" key="17">
    <source>
        <dbReference type="Proteomes" id="UP000015241"/>
    </source>
</evidence>
<dbReference type="SUPFAM" id="SSF48150">
    <property type="entry name" value="DNA-glycosylase"/>
    <property type="match status" value="1"/>
</dbReference>
<evidence type="ECO:0000259" key="15">
    <source>
        <dbReference type="SMART" id="SM00478"/>
    </source>
</evidence>
<dbReference type="Gene3D" id="3.90.79.10">
    <property type="entry name" value="Nucleoside Triphosphate Pyrophosphohydrolase"/>
    <property type="match status" value="1"/>
</dbReference>
<keyword evidence="6" id="KW-0004">4Fe-4S</keyword>
<keyword evidence="7" id="KW-0479">Metal-binding</keyword>
<dbReference type="GO" id="GO:0006298">
    <property type="term" value="P:mismatch repair"/>
    <property type="evidence" value="ECO:0007669"/>
    <property type="project" value="TreeGrafter"/>
</dbReference>
<dbReference type="InterPro" id="IPR044298">
    <property type="entry name" value="MIG/MutY"/>
</dbReference>
<keyword evidence="9" id="KW-0378">Hydrolase</keyword>
<evidence type="ECO:0000256" key="10">
    <source>
        <dbReference type="ARBA" id="ARBA00023004"/>
    </source>
</evidence>
<keyword evidence="13" id="KW-0326">Glycosidase</keyword>
<keyword evidence="17" id="KW-1185">Reference proteome</keyword>
<evidence type="ECO:0000256" key="6">
    <source>
        <dbReference type="ARBA" id="ARBA00022485"/>
    </source>
</evidence>
<dbReference type="Pfam" id="PF00730">
    <property type="entry name" value="HhH-GPD"/>
    <property type="match status" value="1"/>
</dbReference>
<feature type="region of interest" description="Disordered" evidence="14">
    <location>
        <begin position="443"/>
        <end position="468"/>
    </location>
</feature>
<dbReference type="SMART" id="SM00478">
    <property type="entry name" value="ENDO3c"/>
    <property type="match status" value="1"/>
</dbReference>
<keyword evidence="11" id="KW-0411">Iron-sulfur</keyword>
<evidence type="ECO:0000256" key="13">
    <source>
        <dbReference type="ARBA" id="ARBA00023295"/>
    </source>
</evidence>
<comment type="catalytic activity">
    <reaction evidence="1">
        <text>Hydrolyzes free adenine bases from 7,8-dihydro-8-oxoguanine:adenine mismatched double-stranded DNA, leaving an apurinic site.</text>
        <dbReference type="EC" id="3.2.2.31"/>
    </reaction>
</comment>
<evidence type="ECO:0000256" key="3">
    <source>
        <dbReference type="ARBA" id="ARBA00008343"/>
    </source>
</evidence>
<keyword evidence="12" id="KW-0234">DNA repair</keyword>
<dbReference type="OrthoDB" id="10248838at2759"/>
<dbReference type="GO" id="GO:0051539">
    <property type="term" value="F:4 iron, 4 sulfur cluster binding"/>
    <property type="evidence" value="ECO:0007669"/>
    <property type="project" value="UniProtKB-KW"/>
</dbReference>
<dbReference type="CDD" id="cd00056">
    <property type="entry name" value="ENDO3c"/>
    <property type="match status" value="1"/>
</dbReference>
<dbReference type="Proteomes" id="UP000015241">
    <property type="component" value="Unassembled WGS sequence"/>
</dbReference>
<keyword evidence="8" id="KW-0227">DNA damage</keyword>
<evidence type="ECO:0000256" key="7">
    <source>
        <dbReference type="ARBA" id="ARBA00022723"/>
    </source>
</evidence>
<dbReference type="InParanoid" id="S8F718"/>
<reference evidence="16 17" key="1">
    <citation type="journal article" date="2012" name="Science">
        <title>The Paleozoic origin of enzymatic lignin decomposition reconstructed from 31 fungal genomes.</title>
        <authorList>
            <person name="Floudas D."/>
            <person name="Binder M."/>
            <person name="Riley R."/>
            <person name="Barry K."/>
            <person name="Blanchette R.A."/>
            <person name="Henrissat B."/>
            <person name="Martinez A.T."/>
            <person name="Otillar R."/>
            <person name="Spatafora J.W."/>
            <person name="Yadav J.S."/>
            <person name="Aerts A."/>
            <person name="Benoit I."/>
            <person name="Boyd A."/>
            <person name="Carlson A."/>
            <person name="Copeland A."/>
            <person name="Coutinho P.M."/>
            <person name="de Vries R.P."/>
            <person name="Ferreira P."/>
            <person name="Findley K."/>
            <person name="Foster B."/>
            <person name="Gaskell J."/>
            <person name="Glotzer D."/>
            <person name="Gorecki P."/>
            <person name="Heitman J."/>
            <person name="Hesse C."/>
            <person name="Hori C."/>
            <person name="Igarashi K."/>
            <person name="Jurgens J.A."/>
            <person name="Kallen N."/>
            <person name="Kersten P."/>
            <person name="Kohler A."/>
            <person name="Kuees U."/>
            <person name="Kumar T.K.A."/>
            <person name="Kuo A."/>
            <person name="LaButti K."/>
            <person name="Larrondo L.F."/>
            <person name="Lindquist E."/>
            <person name="Ling A."/>
            <person name="Lombard V."/>
            <person name="Lucas S."/>
            <person name="Lundell T."/>
            <person name="Martin R."/>
            <person name="McLaughlin D.J."/>
            <person name="Morgenstern I."/>
            <person name="Morin E."/>
            <person name="Murat C."/>
            <person name="Nagy L.G."/>
            <person name="Nolan M."/>
            <person name="Ohm R.A."/>
            <person name="Patyshakuliyeva A."/>
            <person name="Rokas A."/>
            <person name="Ruiz-Duenas F.J."/>
            <person name="Sabat G."/>
            <person name="Salamov A."/>
            <person name="Samejima M."/>
            <person name="Schmutz J."/>
            <person name="Slot J.C."/>
            <person name="St John F."/>
            <person name="Stenlid J."/>
            <person name="Sun H."/>
            <person name="Sun S."/>
            <person name="Syed K."/>
            <person name="Tsang A."/>
            <person name="Wiebenga A."/>
            <person name="Young D."/>
            <person name="Pisabarro A."/>
            <person name="Eastwood D.C."/>
            <person name="Martin F."/>
            <person name="Cullen D."/>
            <person name="Grigoriev I.V."/>
            <person name="Hibbett D.S."/>
        </authorList>
    </citation>
    <scope>NUCLEOTIDE SEQUENCE</scope>
    <source>
        <strain evidence="17">FP-58527</strain>
    </source>
</reference>
<dbReference type="InterPro" id="IPR023170">
    <property type="entry name" value="HhH_base_excis_C"/>
</dbReference>
<dbReference type="Gene3D" id="1.10.1670.10">
    <property type="entry name" value="Helix-hairpin-Helix base-excision DNA repair enzymes (C-terminal)"/>
    <property type="match status" value="1"/>
</dbReference>
<feature type="region of interest" description="Disordered" evidence="14">
    <location>
        <begin position="367"/>
        <end position="386"/>
    </location>
</feature>
<evidence type="ECO:0000256" key="9">
    <source>
        <dbReference type="ARBA" id="ARBA00022801"/>
    </source>
</evidence>
<evidence type="ECO:0000256" key="8">
    <source>
        <dbReference type="ARBA" id="ARBA00022763"/>
    </source>
</evidence>
<dbReference type="Gene3D" id="1.10.340.30">
    <property type="entry name" value="Hypothetical protein, domain 2"/>
    <property type="match status" value="1"/>
</dbReference>
<dbReference type="SUPFAM" id="SSF55811">
    <property type="entry name" value="Nudix"/>
    <property type="match status" value="1"/>
</dbReference>
<comment type="similarity">
    <text evidence="3">Belongs to the Nth/MutY family.</text>
</comment>
<accession>S8F718</accession>
<evidence type="ECO:0000313" key="16">
    <source>
        <dbReference type="EMBL" id="EPS97445.1"/>
    </source>
</evidence>
<dbReference type="PANTHER" id="PTHR42944:SF1">
    <property type="entry name" value="ADENINE DNA GLYCOSYLASE"/>
    <property type="match status" value="1"/>
</dbReference>
<dbReference type="InterPro" id="IPR003265">
    <property type="entry name" value="HhH-GPD_domain"/>
</dbReference>
<dbReference type="EC" id="3.2.2.31" evidence="4"/>
<gene>
    <name evidence="16" type="ORF">FOMPIDRAFT_149761</name>
</gene>
<dbReference type="FunFam" id="1.10.340.30:FF:000002">
    <property type="entry name" value="Adenine DNA glycosylase"/>
    <property type="match status" value="1"/>
</dbReference>
<dbReference type="GO" id="GO:0034039">
    <property type="term" value="F:8-oxo-7,8-dihydroguanine DNA N-glycosylase activity"/>
    <property type="evidence" value="ECO:0007669"/>
    <property type="project" value="TreeGrafter"/>
</dbReference>
<evidence type="ECO:0000256" key="1">
    <source>
        <dbReference type="ARBA" id="ARBA00000843"/>
    </source>
</evidence>
<dbReference type="EMBL" id="KE504176">
    <property type="protein sequence ID" value="EPS97445.1"/>
    <property type="molecule type" value="Genomic_DNA"/>
</dbReference>
<keyword evidence="10" id="KW-0408">Iron</keyword>
<sequence>MARKRTILSEDDYSQASRPPHAANLHVVTDPEPIRGALLQWYGKVHESRGMPWRKPYNPNLSGEERAQRAYEVWISEIMLQQTQVNTVIPYYNRWMARFPTIRDLASSDIEAVNSLWKGLGYYSRAARLLSGAKKAVDQFDGRLPGNATDMEAHIPGIGRYSAGAICSIAYNQCVPVLDGNVHRLLSRLLAVHAPPKGKQTLDVLWSGATALVDGCTRPGDLNQSLIELGATICKVRDPQCSACPIQPWCHAYRMQSASGAKVGDIEELCGLCAPLPGGSPVTSFPMKAAKKKAREELDIVNVIEWRRQAAGERWFLLVRRPEGGLLAGLHEFPTAPNVPVTTTPAERIEIPHTLLSALLAVPLPQGAARTSADPPPRTAASSAEGSSTLRIVKIAPAGDVIHVFSHIRKTYRIQWVVLEGGGAAPPCLASLTQAARPVGGSAKRTTIAGGTSKKATKARNAPSQARETPVQAMWVSLDDVTDANIGTGVLKVWNQARTLWGDVL</sequence>
<dbReference type="GO" id="GO:0005634">
    <property type="term" value="C:nucleus"/>
    <property type="evidence" value="ECO:0007669"/>
    <property type="project" value="TreeGrafter"/>
</dbReference>
<dbReference type="PANTHER" id="PTHR42944">
    <property type="entry name" value="ADENINE DNA GLYCOSYLASE"/>
    <property type="match status" value="1"/>
</dbReference>
<evidence type="ECO:0000256" key="11">
    <source>
        <dbReference type="ARBA" id="ARBA00023014"/>
    </source>
</evidence>
<organism evidence="16 17">
    <name type="scientific">Fomitopsis schrenkii</name>
    <name type="common">Brown rot fungus</name>
    <dbReference type="NCBI Taxonomy" id="2126942"/>
    <lineage>
        <taxon>Eukaryota</taxon>
        <taxon>Fungi</taxon>
        <taxon>Dikarya</taxon>
        <taxon>Basidiomycota</taxon>
        <taxon>Agaricomycotina</taxon>
        <taxon>Agaricomycetes</taxon>
        <taxon>Polyporales</taxon>
        <taxon>Fomitopsis</taxon>
    </lineage>
</organism>
<evidence type="ECO:0000256" key="14">
    <source>
        <dbReference type="SAM" id="MobiDB-lite"/>
    </source>
</evidence>
<evidence type="ECO:0000256" key="5">
    <source>
        <dbReference type="ARBA" id="ARBA00022023"/>
    </source>
</evidence>
<dbReference type="eggNOG" id="KOG2457">
    <property type="taxonomic scope" value="Eukaryota"/>
</dbReference>
<dbReference type="STRING" id="743788.S8F718"/>